<dbReference type="eggNOG" id="COG1309">
    <property type="taxonomic scope" value="Bacteria"/>
</dbReference>
<evidence type="ECO:0000256" key="4">
    <source>
        <dbReference type="PROSITE-ProRule" id="PRU00335"/>
    </source>
</evidence>
<proteinExistence type="predicted"/>
<evidence type="ECO:0000313" key="7">
    <source>
        <dbReference type="EMBL" id="KCZ86153.1"/>
    </source>
</evidence>
<accession>A0A069E7S8</accession>
<dbReference type="Pfam" id="PF00440">
    <property type="entry name" value="TetR_N"/>
    <property type="match status" value="1"/>
</dbReference>
<sequence>MAGMDGLDTKSRIKVCARRLFAERGVEAVTVREIVAASGAKNGGSLNYYFKSKEGLISELLTDLFRDSSDGWLEGLSTLQRAGGPNSVRDVVTVLVRWPAESKMEDPSPTANRFLNSLLSTRRKTVRDFLETMNFSVFGQMLRYIREMKSDLPQPVIEQRLIYFSWYIISAKAAYESYIASGKKNPIWEGFDPLQNLIDCGTGLLEAPCSGKELEISQASSGSKKASKAHARTRALDAAFPS</sequence>
<gene>
    <name evidence="7" type="ORF">HAD_10720</name>
</gene>
<evidence type="ECO:0000313" key="8">
    <source>
        <dbReference type="Proteomes" id="UP000027446"/>
    </source>
</evidence>
<dbReference type="Gene3D" id="1.10.357.10">
    <property type="entry name" value="Tetracycline Repressor, domain 2"/>
    <property type="match status" value="1"/>
</dbReference>
<comment type="caution">
    <text evidence="7">The sequence shown here is derived from an EMBL/GenBank/DDBJ whole genome shotgun (WGS) entry which is preliminary data.</text>
</comment>
<dbReference type="PROSITE" id="PS50977">
    <property type="entry name" value="HTH_TETR_2"/>
    <property type="match status" value="1"/>
</dbReference>
<dbReference type="PANTHER" id="PTHR30055:SF234">
    <property type="entry name" value="HTH-TYPE TRANSCRIPTIONAL REGULATOR BETI"/>
    <property type="match status" value="1"/>
</dbReference>
<dbReference type="InterPro" id="IPR001647">
    <property type="entry name" value="HTH_TetR"/>
</dbReference>
<keyword evidence="8" id="KW-1185">Reference proteome</keyword>
<dbReference type="PANTHER" id="PTHR30055">
    <property type="entry name" value="HTH-TYPE TRANSCRIPTIONAL REGULATOR RUTR"/>
    <property type="match status" value="1"/>
</dbReference>
<dbReference type="STRING" id="1280949.HAD_10720"/>
<dbReference type="InterPro" id="IPR009057">
    <property type="entry name" value="Homeodomain-like_sf"/>
</dbReference>
<evidence type="ECO:0000256" key="1">
    <source>
        <dbReference type="ARBA" id="ARBA00023015"/>
    </source>
</evidence>
<dbReference type="EMBL" id="ARYH01000001">
    <property type="protein sequence ID" value="KCZ86153.1"/>
    <property type="molecule type" value="Genomic_DNA"/>
</dbReference>
<dbReference type="GO" id="GO:0003700">
    <property type="term" value="F:DNA-binding transcription factor activity"/>
    <property type="evidence" value="ECO:0007669"/>
    <property type="project" value="TreeGrafter"/>
</dbReference>
<keyword evidence="2 4" id="KW-0238">DNA-binding</keyword>
<dbReference type="Proteomes" id="UP000027446">
    <property type="component" value="Unassembled WGS sequence"/>
</dbReference>
<dbReference type="GO" id="GO:0000976">
    <property type="term" value="F:transcription cis-regulatory region binding"/>
    <property type="evidence" value="ECO:0007669"/>
    <property type="project" value="TreeGrafter"/>
</dbReference>
<evidence type="ECO:0000256" key="2">
    <source>
        <dbReference type="ARBA" id="ARBA00023125"/>
    </source>
</evidence>
<keyword evidence="1" id="KW-0805">Transcription regulation</keyword>
<evidence type="ECO:0000256" key="5">
    <source>
        <dbReference type="SAM" id="MobiDB-lite"/>
    </source>
</evidence>
<feature type="region of interest" description="Disordered" evidence="5">
    <location>
        <begin position="218"/>
        <end position="242"/>
    </location>
</feature>
<dbReference type="SUPFAM" id="SSF46689">
    <property type="entry name" value="Homeodomain-like"/>
    <property type="match status" value="1"/>
</dbReference>
<dbReference type="AlphaFoldDB" id="A0A069E7S8"/>
<dbReference type="InterPro" id="IPR050109">
    <property type="entry name" value="HTH-type_TetR-like_transc_reg"/>
</dbReference>
<keyword evidence="3" id="KW-0804">Transcription</keyword>
<evidence type="ECO:0000256" key="3">
    <source>
        <dbReference type="ARBA" id="ARBA00023163"/>
    </source>
</evidence>
<feature type="DNA-binding region" description="H-T-H motif" evidence="4">
    <location>
        <begin position="31"/>
        <end position="50"/>
    </location>
</feature>
<organism evidence="7 8">
    <name type="scientific">Hyphomonas adhaerens MHS-3</name>
    <dbReference type="NCBI Taxonomy" id="1280949"/>
    <lineage>
        <taxon>Bacteria</taxon>
        <taxon>Pseudomonadati</taxon>
        <taxon>Pseudomonadota</taxon>
        <taxon>Alphaproteobacteria</taxon>
        <taxon>Hyphomonadales</taxon>
        <taxon>Hyphomonadaceae</taxon>
        <taxon>Hyphomonas</taxon>
    </lineage>
</organism>
<feature type="domain" description="HTH tetR-type" evidence="6">
    <location>
        <begin position="7"/>
        <end position="68"/>
    </location>
</feature>
<evidence type="ECO:0000259" key="6">
    <source>
        <dbReference type="PROSITE" id="PS50977"/>
    </source>
</evidence>
<name>A0A069E7S8_9PROT</name>
<dbReference type="PATRIC" id="fig|1280949.3.peg.2193"/>
<protein>
    <submittedName>
        <fullName evidence="7">TetR family transcriptional regulator</fullName>
    </submittedName>
</protein>
<reference evidence="7 8" key="1">
    <citation type="journal article" date="2014" name="Antonie Van Leeuwenhoek">
        <title>Hyphomonas beringensis sp. nov. and Hyphomonas chukchiensis sp. nov., isolated from surface seawater of the Bering Sea and Chukchi Sea.</title>
        <authorList>
            <person name="Li C."/>
            <person name="Lai Q."/>
            <person name="Li G."/>
            <person name="Dong C."/>
            <person name="Wang J."/>
            <person name="Liao Y."/>
            <person name="Shao Z."/>
        </authorList>
    </citation>
    <scope>NUCLEOTIDE SEQUENCE [LARGE SCALE GENOMIC DNA]</scope>
    <source>
        <strain evidence="7 8">MHS-3</strain>
    </source>
</reference>